<comment type="caution">
    <text evidence="1">The sequence shown here is derived from an EMBL/GenBank/DDBJ whole genome shotgun (WGS) entry which is preliminary data.</text>
</comment>
<reference evidence="1 2" key="1">
    <citation type="submission" date="2024-01" db="EMBL/GenBank/DDBJ databases">
        <title>The genomes of 5 underutilized Papilionoideae crops provide insights into root nodulation and disease resistanc.</title>
        <authorList>
            <person name="Jiang F."/>
        </authorList>
    </citation>
    <scope>NUCLEOTIDE SEQUENCE [LARGE SCALE GENOMIC DNA]</scope>
    <source>
        <strain evidence="1">LVBAO_FW01</strain>
        <tissue evidence="1">Leaves</tissue>
    </source>
</reference>
<organism evidence="1 2">
    <name type="scientific">Canavalia gladiata</name>
    <name type="common">Sword bean</name>
    <name type="synonym">Dolichos gladiatus</name>
    <dbReference type="NCBI Taxonomy" id="3824"/>
    <lineage>
        <taxon>Eukaryota</taxon>
        <taxon>Viridiplantae</taxon>
        <taxon>Streptophyta</taxon>
        <taxon>Embryophyta</taxon>
        <taxon>Tracheophyta</taxon>
        <taxon>Spermatophyta</taxon>
        <taxon>Magnoliopsida</taxon>
        <taxon>eudicotyledons</taxon>
        <taxon>Gunneridae</taxon>
        <taxon>Pentapetalae</taxon>
        <taxon>rosids</taxon>
        <taxon>fabids</taxon>
        <taxon>Fabales</taxon>
        <taxon>Fabaceae</taxon>
        <taxon>Papilionoideae</taxon>
        <taxon>50 kb inversion clade</taxon>
        <taxon>NPAAA clade</taxon>
        <taxon>indigoferoid/millettioid clade</taxon>
        <taxon>Phaseoleae</taxon>
        <taxon>Canavalia</taxon>
    </lineage>
</organism>
<dbReference type="AlphaFoldDB" id="A0AAN9M8A6"/>
<gene>
    <name evidence="1" type="ORF">VNO77_08201</name>
</gene>
<protein>
    <submittedName>
        <fullName evidence="1">Uncharacterized protein</fullName>
    </submittedName>
</protein>
<proteinExistence type="predicted"/>
<dbReference type="EMBL" id="JAYMYQ010000002">
    <property type="protein sequence ID" value="KAK7350095.1"/>
    <property type="molecule type" value="Genomic_DNA"/>
</dbReference>
<accession>A0AAN9M8A6</accession>
<keyword evidence="2" id="KW-1185">Reference proteome</keyword>
<evidence type="ECO:0000313" key="2">
    <source>
        <dbReference type="Proteomes" id="UP001367508"/>
    </source>
</evidence>
<name>A0AAN9M8A6_CANGL</name>
<sequence>MPRRQGCRIFDLQLDTKQEKVRVSPTLYTEPNTTWNIPKGQEHFHHRRSPPSRFLSLICDVSLSHNNYSFSFDVILADFDSKTLIRRAYPISKWGSSRNEIELKRAFVPKIYCIFTQNPYTRLWNATRFDPSIRTCTEFDIANRAPCYYAVVNCMEGHLRKYSLEKTESSEINMEPCCEDDPQSPEHLSYCPAHTPHCRLASGPMYMCMEWGSGEAEMLLKKQRKELRLYHPELKYVQGCLFDAWSFFPFRDLSFQTCFIHGTLYGASERARRKYNRSKEQDPTGFHKSSNVVSSLNFDLSKMVQPRRANNQCTNSP</sequence>
<dbReference type="Proteomes" id="UP001367508">
    <property type="component" value="Unassembled WGS sequence"/>
</dbReference>
<evidence type="ECO:0000313" key="1">
    <source>
        <dbReference type="EMBL" id="KAK7350095.1"/>
    </source>
</evidence>